<evidence type="ECO:0000256" key="6">
    <source>
        <dbReference type="ARBA" id="ARBA00023288"/>
    </source>
</evidence>
<evidence type="ECO:0000256" key="4">
    <source>
        <dbReference type="ARBA" id="ARBA00023043"/>
    </source>
</evidence>
<evidence type="ECO:0000256" key="3">
    <source>
        <dbReference type="ARBA" id="ARBA00022737"/>
    </source>
</evidence>
<evidence type="ECO:0000256" key="1">
    <source>
        <dbReference type="ARBA" id="ARBA00004370"/>
    </source>
</evidence>
<feature type="repeat" description="ANK" evidence="7">
    <location>
        <begin position="34"/>
        <end position="66"/>
    </location>
</feature>
<dbReference type="Gene3D" id="1.25.40.20">
    <property type="entry name" value="Ankyrin repeat-containing domain"/>
    <property type="match status" value="1"/>
</dbReference>
<keyword evidence="6" id="KW-0449">Lipoprotein</keyword>
<dbReference type="PROSITE" id="PS50297">
    <property type="entry name" value="ANK_REP_REGION"/>
    <property type="match status" value="1"/>
</dbReference>
<keyword evidence="5" id="KW-0472">Membrane</keyword>
<comment type="similarity">
    <text evidence="2">Belongs to the ATG8 family.</text>
</comment>
<dbReference type="InterPro" id="IPR002110">
    <property type="entry name" value="Ankyrin_rpt"/>
</dbReference>
<evidence type="ECO:0000313" key="9">
    <source>
        <dbReference type="Proteomes" id="UP001190700"/>
    </source>
</evidence>
<dbReference type="PANTHER" id="PTHR24171:SF10">
    <property type="entry name" value="ANKYRIN REPEAT DOMAIN-CONTAINING PROTEIN 29-LIKE"/>
    <property type="match status" value="1"/>
</dbReference>
<dbReference type="Pfam" id="PF02991">
    <property type="entry name" value="ATG8"/>
    <property type="match status" value="1"/>
</dbReference>
<comment type="subcellular location">
    <subcellularLocation>
        <location evidence="1">Membrane</location>
    </subcellularLocation>
</comment>
<feature type="non-terminal residue" evidence="8">
    <location>
        <position position="1"/>
    </location>
</feature>
<keyword evidence="3" id="KW-0677">Repeat</keyword>
<evidence type="ECO:0000256" key="5">
    <source>
        <dbReference type="ARBA" id="ARBA00023136"/>
    </source>
</evidence>
<reference evidence="8 9" key="1">
    <citation type="journal article" date="2015" name="Genome Biol. Evol.">
        <title>Comparative Genomics of a Bacterivorous Green Alga Reveals Evolutionary Causalities and Consequences of Phago-Mixotrophic Mode of Nutrition.</title>
        <authorList>
            <person name="Burns J.A."/>
            <person name="Paasch A."/>
            <person name="Narechania A."/>
            <person name="Kim E."/>
        </authorList>
    </citation>
    <scope>NUCLEOTIDE SEQUENCE [LARGE SCALE GENOMIC DNA]</scope>
    <source>
        <strain evidence="8 9">PLY_AMNH</strain>
    </source>
</reference>
<dbReference type="Proteomes" id="UP001190700">
    <property type="component" value="Unassembled WGS sequence"/>
</dbReference>
<protein>
    <submittedName>
        <fullName evidence="8">Uncharacterized protein</fullName>
    </submittedName>
</protein>
<accession>A0AAE0L489</accession>
<dbReference type="Pfam" id="PF12796">
    <property type="entry name" value="Ank_2"/>
    <property type="match status" value="1"/>
</dbReference>
<keyword evidence="9" id="KW-1185">Reference proteome</keyword>
<dbReference type="SUPFAM" id="SSF48403">
    <property type="entry name" value="Ankyrin repeat"/>
    <property type="match status" value="1"/>
</dbReference>
<name>A0AAE0L489_9CHLO</name>
<dbReference type="AlphaFoldDB" id="A0AAE0L489"/>
<sequence>EGISPLHMAAGWGHEECVKLLLAARAEVDLEDGEKQTPLLRATLRGAKTCMELLVKAGADVEATYYKIDPEGAKEPPSAAVQENLDKMSEADLKPLYSMEDLRKERDRLSSLLADPNLSDQELVIIRRKFGLGDPKPAESPANLKATPTLELTEAQKMRAKYPDRIPVIVEQHADSELPKPSRNKFLMPDEITVDLIIKDVLKPSLGVLESTAVILYANDTVQLRGGDLMSALYAKYGAPDGFMYIKYK</sequence>
<dbReference type="Gene3D" id="3.10.20.90">
    <property type="entry name" value="Phosphatidylinositol 3-kinase Catalytic Subunit, Chain A, domain 1"/>
    <property type="match status" value="1"/>
</dbReference>
<comment type="caution">
    <text evidence="8">The sequence shown here is derived from an EMBL/GenBank/DDBJ whole genome shotgun (WGS) entry which is preliminary data.</text>
</comment>
<evidence type="ECO:0000256" key="2">
    <source>
        <dbReference type="ARBA" id="ARBA00007293"/>
    </source>
</evidence>
<dbReference type="GO" id="GO:0005776">
    <property type="term" value="C:autophagosome"/>
    <property type="evidence" value="ECO:0007669"/>
    <property type="project" value="UniProtKB-ARBA"/>
</dbReference>
<dbReference type="PROSITE" id="PS50088">
    <property type="entry name" value="ANK_REPEAT"/>
    <property type="match status" value="2"/>
</dbReference>
<dbReference type="PRINTS" id="PR01415">
    <property type="entry name" value="ANKYRIN"/>
</dbReference>
<proteinExistence type="inferred from homology"/>
<feature type="repeat" description="ANK" evidence="7">
    <location>
        <begin position="1"/>
        <end position="33"/>
    </location>
</feature>
<keyword evidence="4 7" id="KW-0040">ANK repeat</keyword>
<organism evidence="8 9">
    <name type="scientific">Cymbomonas tetramitiformis</name>
    <dbReference type="NCBI Taxonomy" id="36881"/>
    <lineage>
        <taxon>Eukaryota</taxon>
        <taxon>Viridiplantae</taxon>
        <taxon>Chlorophyta</taxon>
        <taxon>Pyramimonadophyceae</taxon>
        <taxon>Pyramimonadales</taxon>
        <taxon>Pyramimonadaceae</taxon>
        <taxon>Cymbomonas</taxon>
    </lineage>
</organism>
<dbReference type="SUPFAM" id="SSF54236">
    <property type="entry name" value="Ubiquitin-like"/>
    <property type="match status" value="1"/>
</dbReference>
<dbReference type="GO" id="GO:0016020">
    <property type="term" value="C:membrane"/>
    <property type="evidence" value="ECO:0007669"/>
    <property type="project" value="UniProtKB-SubCell"/>
</dbReference>
<dbReference type="InterPro" id="IPR029071">
    <property type="entry name" value="Ubiquitin-like_domsf"/>
</dbReference>
<evidence type="ECO:0000256" key="7">
    <source>
        <dbReference type="PROSITE-ProRule" id="PRU00023"/>
    </source>
</evidence>
<dbReference type="EMBL" id="LGRX02009962">
    <property type="protein sequence ID" value="KAK3271175.1"/>
    <property type="molecule type" value="Genomic_DNA"/>
</dbReference>
<evidence type="ECO:0000313" key="8">
    <source>
        <dbReference type="EMBL" id="KAK3271175.1"/>
    </source>
</evidence>
<dbReference type="InterPro" id="IPR004241">
    <property type="entry name" value="Atg8-like"/>
</dbReference>
<gene>
    <name evidence="8" type="ORF">CYMTET_20459</name>
</gene>
<dbReference type="SMART" id="SM00248">
    <property type="entry name" value="ANK"/>
    <property type="match status" value="2"/>
</dbReference>
<dbReference type="InterPro" id="IPR036770">
    <property type="entry name" value="Ankyrin_rpt-contain_sf"/>
</dbReference>
<dbReference type="PANTHER" id="PTHR24171">
    <property type="entry name" value="ANKYRIN REPEAT DOMAIN-CONTAINING PROTEIN 39-RELATED"/>
    <property type="match status" value="1"/>
</dbReference>